<name>A0ABW2TNS7_9PSEU</name>
<dbReference type="Pfam" id="PF13185">
    <property type="entry name" value="GAF_2"/>
    <property type="match status" value="1"/>
</dbReference>
<comment type="caution">
    <text evidence="3">The sequence shown here is derived from an EMBL/GenBank/DDBJ whole genome shotgun (WGS) entry which is preliminary data.</text>
</comment>
<dbReference type="Gene3D" id="1.10.10.2840">
    <property type="entry name" value="PucR C-terminal helix-turn-helix domain"/>
    <property type="match status" value="1"/>
</dbReference>
<dbReference type="Pfam" id="PF13556">
    <property type="entry name" value="HTH_30"/>
    <property type="match status" value="1"/>
</dbReference>
<feature type="domain" description="GAF" evidence="2">
    <location>
        <begin position="78"/>
        <end position="229"/>
    </location>
</feature>
<reference evidence="4" key="1">
    <citation type="journal article" date="2019" name="Int. J. Syst. Evol. Microbiol.">
        <title>The Global Catalogue of Microorganisms (GCM) 10K type strain sequencing project: providing services to taxonomists for standard genome sequencing and annotation.</title>
        <authorList>
            <consortium name="The Broad Institute Genomics Platform"/>
            <consortium name="The Broad Institute Genome Sequencing Center for Infectious Disease"/>
            <person name="Wu L."/>
            <person name="Ma J."/>
        </authorList>
    </citation>
    <scope>NUCLEOTIDE SEQUENCE [LARGE SCALE GENOMIC DNA]</scope>
    <source>
        <strain evidence="4">JCM 17695</strain>
    </source>
</reference>
<evidence type="ECO:0000313" key="3">
    <source>
        <dbReference type="EMBL" id="MFC7615457.1"/>
    </source>
</evidence>
<dbReference type="InterPro" id="IPR041522">
    <property type="entry name" value="CdaR_GGDEF"/>
</dbReference>
<dbReference type="InterPro" id="IPR029016">
    <property type="entry name" value="GAF-like_dom_sf"/>
</dbReference>
<dbReference type="InterPro" id="IPR051448">
    <property type="entry name" value="CdaR-like_regulators"/>
</dbReference>
<sequence>MAGPSFLDLLLDGAEVTAFDAPLARARAAGASPDRLAELERQRALALRVREVLIGHRRAEAELQSLNDTANDLAALHDLDAVLQAIADRARRLLDCDLAYISLSDEDAGDSSIKAASGNVSGLLRELRLPAGTGVGGMVARTGEPYSVLCYADDRSIVHAPDIDETVAAEGMRSLLGVPVKLRQRVIGVLMAVHRTTRAFSTRDTTVLSMLAAHAAVAIENARLLAEAQAAVADLRVANRAVRSHLGALERTAEVHERLTRLFLHGKGVEHVVEAVAESVDGAVALLDEDGTVVAGSAPAVDLAAVAEQARERTFARGDVCAVPMATESEFLGTMVLARAGGVSDIDRRAVEGAALVASLVLVTRRRMAETETRVRGELLDDLLTTPTRDPGLLRRRAALLGVDLDADHVVVVAAGGRGAAAAALARRSRGLATCRGDEVVLLLPGTDARATARDAVRELRSAQRPVTAGAARVRGPVADAYREATCCLRALLALGRAGEATDAAGLGSIGVLFAGKPDIRAFVRSVLGALIDYDAARGSDLVRTLGVFCASGQSSGTAAQELHVHVNTVAQRLARIGQLLGGDWREPDRLLEIQIALRLFEVGRRHPIP</sequence>
<comment type="similarity">
    <text evidence="1">Belongs to the CdaR family.</text>
</comment>
<dbReference type="Proteomes" id="UP001596512">
    <property type="component" value="Unassembled WGS sequence"/>
</dbReference>
<dbReference type="EMBL" id="JBHTEY010000004">
    <property type="protein sequence ID" value="MFC7615457.1"/>
    <property type="molecule type" value="Genomic_DNA"/>
</dbReference>
<dbReference type="SUPFAM" id="SSF55781">
    <property type="entry name" value="GAF domain-like"/>
    <property type="match status" value="1"/>
</dbReference>
<dbReference type="InterPro" id="IPR003018">
    <property type="entry name" value="GAF"/>
</dbReference>
<dbReference type="InterPro" id="IPR025736">
    <property type="entry name" value="PucR_C-HTH_dom"/>
</dbReference>
<dbReference type="SMART" id="SM00065">
    <property type="entry name" value="GAF"/>
    <property type="match status" value="1"/>
</dbReference>
<accession>A0ABW2TNS7</accession>
<dbReference type="Gene3D" id="3.30.450.40">
    <property type="match status" value="1"/>
</dbReference>
<evidence type="ECO:0000256" key="1">
    <source>
        <dbReference type="ARBA" id="ARBA00006754"/>
    </source>
</evidence>
<proteinExistence type="inferred from homology"/>
<dbReference type="InterPro" id="IPR042070">
    <property type="entry name" value="PucR_C-HTH_sf"/>
</dbReference>
<gene>
    <name evidence="3" type="ORF">ACFQV2_20105</name>
</gene>
<dbReference type="PANTHER" id="PTHR33744">
    <property type="entry name" value="CARBOHYDRATE DIACID REGULATOR"/>
    <property type="match status" value="1"/>
</dbReference>
<evidence type="ECO:0000313" key="4">
    <source>
        <dbReference type="Proteomes" id="UP001596512"/>
    </source>
</evidence>
<organism evidence="3 4">
    <name type="scientific">Actinokineospora soli</name>
    <dbReference type="NCBI Taxonomy" id="1048753"/>
    <lineage>
        <taxon>Bacteria</taxon>
        <taxon>Bacillati</taxon>
        <taxon>Actinomycetota</taxon>
        <taxon>Actinomycetes</taxon>
        <taxon>Pseudonocardiales</taxon>
        <taxon>Pseudonocardiaceae</taxon>
        <taxon>Actinokineospora</taxon>
    </lineage>
</organism>
<dbReference type="Pfam" id="PF17853">
    <property type="entry name" value="GGDEF_2"/>
    <property type="match status" value="1"/>
</dbReference>
<protein>
    <submittedName>
        <fullName evidence="3">Helix-turn-helix domain-containing protein</fullName>
    </submittedName>
</protein>
<keyword evidence="4" id="KW-1185">Reference proteome</keyword>
<evidence type="ECO:0000259" key="2">
    <source>
        <dbReference type="SMART" id="SM00065"/>
    </source>
</evidence>
<dbReference type="PANTHER" id="PTHR33744:SF1">
    <property type="entry name" value="DNA-BINDING TRANSCRIPTIONAL ACTIVATOR ADER"/>
    <property type="match status" value="1"/>
</dbReference>